<gene>
    <name evidence="2" type="ORF">MFFC18_03660</name>
</gene>
<accession>A0A5B9P1Y2</accession>
<protein>
    <recommendedName>
        <fullName evidence="4">Type IV pilin biogenesis protein</fullName>
    </recommendedName>
</protein>
<dbReference type="AlphaFoldDB" id="A0A5B9P1Y2"/>
<keyword evidence="1" id="KW-0472">Membrane</keyword>
<feature type="transmembrane region" description="Helical" evidence="1">
    <location>
        <begin position="184"/>
        <end position="213"/>
    </location>
</feature>
<keyword evidence="3" id="KW-1185">Reference proteome</keyword>
<dbReference type="KEGG" id="mff:MFFC18_03660"/>
<evidence type="ECO:0008006" key="4">
    <source>
        <dbReference type="Google" id="ProtNLM"/>
    </source>
</evidence>
<sequence>MGDQLTVLTDDVTRERLVSDQSARELAPLLTPNQRALVSLFATAELYGLELKTLVSGYAKETGLAAAVVFADKLPAAGMKTELHPLDIAADIEDLLPVPGRVALNSARASGTLRSFYRSWLAQSVDDRLHWVRHENTNAATIGRLAVRTFLCVWFLTVILLFVIPEHQKMYEEFGMELNRTAKLFLSVSVLFSKLFPLFLLVLFLIFLYIVCLRRSVLRGYLRRWMPGRWRQIVLPQNVLKRKLMAWDLLAFRGDAAKAKDGFTDWDDMVASKQLGRREARIMKGSSQLETQAWLLRNMADNKLELRKTRSALAIGTFSFLFQALLAFIIILATFTIFSMLIEVMKGLSG</sequence>
<evidence type="ECO:0000313" key="3">
    <source>
        <dbReference type="Proteomes" id="UP000322214"/>
    </source>
</evidence>
<keyword evidence="1" id="KW-0812">Transmembrane</keyword>
<evidence type="ECO:0000313" key="2">
    <source>
        <dbReference type="EMBL" id="QEG20517.1"/>
    </source>
</evidence>
<feature type="transmembrane region" description="Helical" evidence="1">
    <location>
        <begin position="312"/>
        <end position="342"/>
    </location>
</feature>
<reference evidence="2 3" key="1">
    <citation type="submission" date="2019-08" db="EMBL/GenBank/DDBJ databases">
        <title>Deep-cultivation of Planctomycetes and their phenomic and genomic characterization uncovers novel biology.</title>
        <authorList>
            <person name="Wiegand S."/>
            <person name="Jogler M."/>
            <person name="Boedeker C."/>
            <person name="Pinto D."/>
            <person name="Vollmers J."/>
            <person name="Rivas-Marin E."/>
            <person name="Kohn T."/>
            <person name="Peeters S.H."/>
            <person name="Heuer A."/>
            <person name="Rast P."/>
            <person name="Oberbeckmann S."/>
            <person name="Bunk B."/>
            <person name="Jeske O."/>
            <person name="Meyerdierks A."/>
            <person name="Storesund J.E."/>
            <person name="Kallscheuer N."/>
            <person name="Luecker S."/>
            <person name="Lage O.M."/>
            <person name="Pohl T."/>
            <person name="Merkel B.J."/>
            <person name="Hornburger P."/>
            <person name="Mueller R.-W."/>
            <person name="Bruemmer F."/>
            <person name="Labrenz M."/>
            <person name="Spormann A.M."/>
            <person name="Op den Camp H."/>
            <person name="Overmann J."/>
            <person name="Amann R."/>
            <person name="Jetten M.S.M."/>
            <person name="Mascher T."/>
            <person name="Medema M.H."/>
            <person name="Devos D.P."/>
            <person name="Kaster A.-K."/>
            <person name="Ovreas L."/>
            <person name="Rohde M."/>
            <person name="Galperin M.Y."/>
            <person name="Jogler C."/>
        </authorList>
    </citation>
    <scope>NUCLEOTIDE SEQUENCE [LARGE SCALE GENOMIC DNA]</scope>
    <source>
        <strain evidence="2 3">FC18</strain>
    </source>
</reference>
<dbReference type="STRING" id="980251.GCA_001642875_02450"/>
<proteinExistence type="predicted"/>
<name>A0A5B9P1Y2_9BACT</name>
<feature type="transmembrane region" description="Helical" evidence="1">
    <location>
        <begin position="145"/>
        <end position="164"/>
    </location>
</feature>
<evidence type="ECO:0000256" key="1">
    <source>
        <dbReference type="SAM" id="Phobius"/>
    </source>
</evidence>
<keyword evidence="1" id="KW-1133">Transmembrane helix</keyword>
<dbReference type="EMBL" id="CP042912">
    <property type="protein sequence ID" value="QEG20517.1"/>
    <property type="molecule type" value="Genomic_DNA"/>
</dbReference>
<dbReference type="RefSeq" id="WP_075084866.1">
    <property type="nucleotide sequence ID" value="NZ_CP042912.1"/>
</dbReference>
<dbReference type="Proteomes" id="UP000322214">
    <property type="component" value="Chromosome"/>
</dbReference>
<organism evidence="2 3">
    <name type="scientific">Mariniblastus fucicola</name>
    <dbReference type="NCBI Taxonomy" id="980251"/>
    <lineage>
        <taxon>Bacteria</taxon>
        <taxon>Pseudomonadati</taxon>
        <taxon>Planctomycetota</taxon>
        <taxon>Planctomycetia</taxon>
        <taxon>Pirellulales</taxon>
        <taxon>Pirellulaceae</taxon>
        <taxon>Mariniblastus</taxon>
    </lineage>
</organism>